<dbReference type="AlphaFoldDB" id="A0A2G5DQ67"/>
<dbReference type="InterPro" id="IPR001810">
    <property type="entry name" value="F-box_dom"/>
</dbReference>
<proteinExistence type="predicted"/>
<dbReference type="Gene3D" id="1.20.1280.50">
    <property type="match status" value="1"/>
</dbReference>
<dbReference type="InterPro" id="IPR036047">
    <property type="entry name" value="F-box-like_dom_sf"/>
</dbReference>
<dbReference type="SUPFAM" id="SSF81383">
    <property type="entry name" value="F-box domain"/>
    <property type="match status" value="1"/>
</dbReference>
<accession>A0A2G5DQ67</accession>
<evidence type="ECO:0000259" key="2">
    <source>
        <dbReference type="PROSITE" id="PS50181"/>
    </source>
</evidence>
<reference evidence="3 4" key="1">
    <citation type="submission" date="2017-09" db="EMBL/GenBank/DDBJ databases">
        <title>WGS assembly of Aquilegia coerulea Goldsmith.</title>
        <authorList>
            <person name="Hodges S."/>
            <person name="Kramer E."/>
            <person name="Nordborg M."/>
            <person name="Tomkins J."/>
            <person name="Borevitz J."/>
            <person name="Derieg N."/>
            <person name="Yan J."/>
            <person name="Mihaltcheva S."/>
            <person name="Hayes R.D."/>
            <person name="Rokhsar D."/>
        </authorList>
    </citation>
    <scope>NUCLEOTIDE SEQUENCE [LARGE SCALE GENOMIC DNA]</scope>
    <source>
        <strain evidence="4">cv. Goldsmith</strain>
    </source>
</reference>
<feature type="domain" description="F-box" evidence="2">
    <location>
        <begin position="28"/>
        <end position="74"/>
    </location>
</feature>
<evidence type="ECO:0000256" key="1">
    <source>
        <dbReference type="SAM" id="MobiDB-lite"/>
    </source>
</evidence>
<feature type="region of interest" description="Disordered" evidence="1">
    <location>
        <begin position="1"/>
        <end position="27"/>
    </location>
</feature>
<protein>
    <recommendedName>
        <fullName evidence="2">F-box domain-containing protein</fullName>
    </recommendedName>
</protein>
<dbReference type="Pfam" id="PF00646">
    <property type="entry name" value="F-box"/>
    <property type="match status" value="1"/>
</dbReference>
<sequence>MAPASNKSIHRNQQHIHMAPASNKFGPKTTTRYLPDELISNILIRVPVKNLVKFKYISKSWLSLITNPSFIQQVLAFSNQHSSDQQDIIFLTYEKVQT</sequence>
<dbReference type="Proteomes" id="UP000230069">
    <property type="component" value="Unassembled WGS sequence"/>
</dbReference>
<dbReference type="InterPro" id="IPR050796">
    <property type="entry name" value="SCF_F-box_component"/>
</dbReference>
<dbReference type="CDD" id="cd22157">
    <property type="entry name" value="F-box_AtFBW1-like"/>
    <property type="match status" value="1"/>
</dbReference>
<dbReference type="EMBL" id="KZ305033">
    <property type="protein sequence ID" value="PIA45653.1"/>
    <property type="molecule type" value="Genomic_DNA"/>
</dbReference>
<evidence type="ECO:0000313" key="4">
    <source>
        <dbReference type="Proteomes" id="UP000230069"/>
    </source>
</evidence>
<name>A0A2G5DQ67_AQUCA</name>
<keyword evidence="4" id="KW-1185">Reference proteome</keyword>
<dbReference type="PANTHER" id="PTHR31672:SF13">
    <property type="entry name" value="F-BOX PROTEIN CPR30-LIKE"/>
    <property type="match status" value="1"/>
</dbReference>
<organism evidence="3 4">
    <name type="scientific">Aquilegia coerulea</name>
    <name type="common">Rocky mountain columbine</name>
    <dbReference type="NCBI Taxonomy" id="218851"/>
    <lineage>
        <taxon>Eukaryota</taxon>
        <taxon>Viridiplantae</taxon>
        <taxon>Streptophyta</taxon>
        <taxon>Embryophyta</taxon>
        <taxon>Tracheophyta</taxon>
        <taxon>Spermatophyta</taxon>
        <taxon>Magnoliopsida</taxon>
        <taxon>Ranunculales</taxon>
        <taxon>Ranunculaceae</taxon>
        <taxon>Thalictroideae</taxon>
        <taxon>Aquilegia</taxon>
    </lineage>
</organism>
<dbReference type="OrthoDB" id="1924677at2759"/>
<dbReference type="PROSITE" id="PS50181">
    <property type="entry name" value="FBOX"/>
    <property type="match status" value="1"/>
</dbReference>
<dbReference type="InParanoid" id="A0A2G5DQ67"/>
<dbReference type="PANTHER" id="PTHR31672">
    <property type="entry name" value="BNACNNG10540D PROTEIN"/>
    <property type="match status" value="1"/>
</dbReference>
<evidence type="ECO:0000313" key="3">
    <source>
        <dbReference type="EMBL" id="PIA45653.1"/>
    </source>
</evidence>
<gene>
    <name evidence="3" type="ORF">AQUCO_01600107v1</name>
</gene>